<name>W2JVD5_PHYNI</name>
<organism evidence="1 2">
    <name type="scientific">Phytophthora nicotianae</name>
    <name type="common">Potato buckeye rot agent</name>
    <name type="synonym">Phytophthora parasitica</name>
    <dbReference type="NCBI Taxonomy" id="4792"/>
    <lineage>
        <taxon>Eukaryota</taxon>
        <taxon>Sar</taxon>
        <taxon>Stramenopiles</taxon>
        <taxon>Oomycota</taxon>
        <taxon>Peronosporomycetes</taxon>
        <taxon>Peronosporales</taxon>
        <taxon>Peronosporaceae</taxon>
        <taxon>Phytophthora</taxon>
    </lineage>
</organism>
<evidence type="ECO:0000313" key="1">
    <source>
        <dbReference type="EMBL" id="ETL50355.1"/>
    </source>
</evidence>
<accession>W2JVD5</accession>
<dbReference type="EMBL" id="KI670398">
    <property type="protein sequence ID" value="ETL50355.1"/>
    <property type="molecule type" value="Genomic_DNA"/>
</dbReference>
<proteinExistence type="predicted"/>
<gene>
    <name evidence="1" type="ORF">L916_00391</name>
</gene>
<evidence type="ECO:0000313" key="2">
    <source>
        <dbReference type="Proteomes" id="UP000053864"/>
    </source>
</evidence>
<sequence length="37" mass="4473">STQRVVEYFLKNEKMEYDGWSLFRISDESKPDMAMLK</sequence>
<reference evidence="1 2" key="1">
    <citation type="submission" date="2013-11" db="EMBL/GenBank/DDBJ databases">
        <title>The Genome Sequence of Phytophthora parasitica CJ05E6.</title>
        <authorList>
            <consortium name="The Broad Institute Genomics Platform"/>
            <person name="Russ C."/>
            <person name="Tyler B."/>
            <person name="Panabieres F."/>
            <person name="Shan W."/>
            <person name="Tripathy S."/>
            <person name="Grunwald N."/>
            <person name="Machado M."/>
            <person name="Johnson C.S."/>
            <person name="Arredondo F."/>
            <person name="Hong C."/>
            <person name="Coffey M."/>
            <person name="Young S.K."/>
            <person name="Zeng Q."/>
            <person name="Gargeya S."/>
            <person name="Fitzgerald M."/>
            <person name="Abouelleil A."/>
            <person name="Alvarado L."/>
            <person name="Chapman S.B."/>
            <person name="Gainer-Dewar J."/>
            <person name="Goldberg J."/>
            <person name="Griggs A."/>
            <person name="Gujja S."/>
            <person name="Hansen M."/>
            <person name="Howarth C."/>
            <person name="Imamovic A."/>
            <person name="Ireland A."/>
            <person name="Larimer J."/>
            <person name="McCowan C."/>
            <person name="Murphy C."/>
            <person name="Pearson M."/>
            <person name="Poon T.W."/>
            <person name="Priest M."/>
            <person name="Roberts A."/>
            <person name="Saif S."/>
            <person name="Shea T."/>
            <person name="Sykes S."/>
            <person name="Wortman J."/>
            <person name="Nusbaum C."/>
            <person name="Birren B."/>
        </authorList>
    </citation>
    <scope>NUCLEOTIDE SEQUENCE [LARGE SCALE GENOMIC DNA]</scope>
    <source>
        <strain evidence="1 2">CJ05E6</strain>
    </source>
</reference>
<dbReference type="AlphaFoldDB" id="W2JVD5"/>
<protein>
    <submittedName>
        <fullName evidence="1">Uncharacterized protein</fullName>
    </submittedName>
</protein>
<dbReference type="Proteomes" id="UP000053864">
    <property type="component" value="Unassembled WGS sequence"/>
</dbReference>
<feature type="non-terminal residue" evidence="1">
    <location>
        <position position="1"/>
    </location>
</feature>